<keyword evidence="1" id="KW-0732">Signal</keyword>
<protein>
    <recommendedName>
        <fullName evidence="4">Secreted protein</fullName>
    </recommendedName>
</protein>
<accession>A0ABQ6Q663</accession>
<evidence type="ECO:0000313" key="2">
    <source>
        <dbReference type="EMBL" id="GMQ35660.1"/>
    </source>
</evidence>
<keyword evidence="3" id="KW-1185">Reference proteome</keyword>
<dbReference type="EMBL" id="BTPE01000023">
    <property type="protein sequence ID" value="GMQ35660.1"/>
    <property type="molecule type" value="Genomic_DNA"/>
</dbReference>
<evidence type="ECO:0000256" key="1">
    <source>
        <dbReference type="SAM" id="SignalP"/>
    </source>
</evidence>
<feature type="chain" id="PRO_5045199048" description="Secreted protein" evidence="1">
    <location>
        <begin position="25"/>
        <end position="68"/>
    </location>
</feature>
<evidence type="ECO:0000313" key="3">
    <source>
        <dbReference type="Proteomes" id="UP001307705"/>
    </source>
</evidence>
<gene>
    <name evidence="2" type="ORF">Ataiwa_39330</name>
</gene>
<organism evidence="2 3">
    <name type="scientific">Algoriphagus taiwanensis</name>
    <dbReference type="NCBI Taxonomy" id="1445656"/>
    <lineage>
        <taxon>Bacteria</taxon>
        <taxon>Pseudomonadati</taxon>
        <taxon>Bacteroidota</taxon>
        <taxon>Cytophagia</taxon>
        <taxon>Cytophagales</taxon>
        <taxon>Cyclobacteriaceae</taxon>
        <taxon>Algoriphagus</taxon>
    </lineage>
</organism>
<sequence length="68" mass="7234">MKKIFSLLAFGLLSLAFFTPKSNADTAYVCCLSNSMQRCAVVIYPGPGGGEGISYPFDGLKVACPRIP</sequence>
<evidence type="ECO:0008006" key="4">
    <source>
        <dbReference type="Google" id="ProtNLM"/>
    </source>
</evidence>
<dbReference type="Proteomes" id="UP001307705">
    <property type="component" value="Unassembled WGS sequence"/>
</dbReference>
<feature type="signal peptide" evidence="1">
    <location>
        <begin position="1"/>
        <end position="24"/>
    </location>
</feature>
<comment type="caution">
    <text evidence="2">The sequence shown here is derived from an EMBL/GenBank/DDBJ whole genome shotgun (WGS) entry which is preliminary data.</text>
</comment>
<proteinExistence type="predicted"/>
<name>A0ABQ6Q663_9BACT</name>
<reference evidence="2 3" key="1">
    <citation type="submission" date="2023-08" db="EMBL/GenBank/DDBJ databases">
        <title>Draft genome sequence of Algoriphagus taiwanensis.</title>
        <authorList>
            <person name="Takatani N."/>
            <person name="Hosokawa M."/>
            <person name="Sawabe T."/>
        </authorList>
    </citation>
    <scope>NUCLEOTIDE SEQUENCE [LARGE SCALE GENOMIC DNA]</scope>
    <source>
        <strain evidence="2 3">JCM 19755</strain>
    </source>
</reference>